<dbReference type="GO" id="GO:0004633">
    <property type="term" value="F:phosphopantothenoylcysteine decarboxylase activity"/>
    <property type="evidence" value="ECO:0007669"/>
    <property type="project" value="TreeGrafter"/>
</dbReference>
<proteinExistence type="predicted"/>
<dbReference type="EMBL" id="AP023354">
    <property type="protein sequence ID" value="BCJ31307.1"/>
    <property type="molecule type" value="Genomic_DNA"/>
</dbReference>
<evidence type="ECO:0000256" key="1">
    <source>
        <dbReference type="SAM" id="MobiDB-lite"/>
    </source>
</evidence>
<dbReference type="InterPro" id="IPR036551">
    <property type="entry name" value="Flavin_trans-like"/>
</dbReference>
<dbReference type="Pfam" id="PF02441">
    <property type="entry name" value="Flavoprotein"/>
    <property type="match status" value="1"/>
</dbReference>
<feature type="compositionally biased region" description="Gly residues" evidence="1">
    <location>
        <begin position="44"/>
        <end position="73"/>
    </location>
</feature>
<feature type="compositionally biased region" description="Low complexity" evidence="1">
    <location>
        <begin position="17"/>
        <end position="43"/>
    </location>
</feature>
<dbReference type="SUPFAM" id="SSF52507">
    <property type="entry name" value="Homo-oligomeric flavin-containing Cys decarboxylases, HFCD"/>
    <property type="match status" value="1"/>
</dbReference>
<gene>
    <name evidence="3" type="ORF">Asera_54150</name>
</gene>
<dbReference type="Proteomes" id="UP000680750">
    <property type="component" value="Chromosome"/>
</dbReference>
<dbReference type="PANTHER" id="PTHR14359">
    <property type="entry name" value="HOMO-OLIGOMERIC FLAVIN CONTAINING CYS DECARBOXYLASE FAMILY"/>
    <property type="match status" value="1"/>
</dbReference>
<evidence type="ECO:0000259" key="2">
    <source>
        <dbReference type="Pfam" id="PF02441"/>
    </source>
</evidence>
<evidence type="ECO:0000313" key="3">
    <source>
        <dbReference type="EMBL" id="BCJ31307.1"/>
    </source>
</evidence>
<dbReference type="PANTHER" id="PTHR14359:SF6">
    <property type="entry name" value="PHOSPHOPANTOTHENOYLCYSTEINE DECARBOXYLASE"/>
    <property type="match status" value="1"/>
</dbReference>
<accession>A0A810L7U0</accession>
<feature type="domain" description="Flavoprotein" evidence="2">
    <location>
        <begin position="85"/>
        <end position="195"/>
    </location>
</feature>
<dbReference type="Gene3D" id="3.40.50.1950">
    <property type="entry name" value="Flavin prenyltransferase-like"/>
    <property type="match status" value="1"/>
</dbReference>
<reference evidence="3" key="1">
    <citation type="submission" date="2020-08" db="EMBL/GenBank/DDBJ databases">
        <title>Whole genome shotgun sequence of Actinocatenispora sera NBRC 101916.</title>
        <authorList>
            <person name="Komaki H."/>
            <person name="Tamura T."/>
        </authorList>
    </citation>
    <scope>NUCLEOTIDE SEQUENCE</scope>
    <source>
        <strain evidence="3">NBRC 101916</strain>
    </source>
</reference>
<dbReference type="KEGG" id="aser:Asera_54150"/>
<sequence length="255" mass="25158">MSAPAGDHPPAGPEVPGPAASGSGPSGSYASSSEPLGPRPGRSGPLGSGPLGSGPLGSGPLGSGAGGSGAGGSGAGGSGPVLYALVCGSPAAAGVGRLVTAAQRDGWRVCVLASPSGLRFLDVPALVAQTGFPVRSEYKSPGAPDLLPEPDAILVAPATCNTVNKWAAGISDTLLLGIVVEAYGRGLPIVAVPYSNRFHAAHPAFRASLDRLRDWGVGVLFGDDVCPLPLPGETTSAPLPWRLALDALARTPQRA</sequence>
<dbReference type="GO" id="GO:0071513">
    <property type="term" value="C:phosphopantothenoylcysteine decarboxylase complex"/>
    <property type="evidence" value="ECO:0007669"/>
    <property type="project" value="TreeGrafter"/>
</dbReference>
<dbReference type="InterPro" id="IPR003382">
    <property type="entry name" value="Flavoprotein"/>
</dbReference>
<keyword evidence="4" id="KW-1185">Reference proteome</keyword>
<evidence type="ECO:0000313" key="4">
    <source>
        <dbReference type="Proteomes" id="UP000680750"/>
    </source>
</evidence>
<protein>
    <recommendedName>
        <fullName evidence="2">Flavoprotein domain-containing protein</fullName>
    </recommendedName>
</protein>
<dbReference type="GO" id="GO:0015937">
    <property type="term" value="P:coenzyme A biosynthetic process"/>
    <property type="evidence" value="ECO:0007669"/>
    <property type="project" value="TreeGrafter"/>
</dbReference>
<organism evidence="3 4">
    <name type="scientific">Actinocatenispora sera</name>
    <dbReference type="NCBI Taxonomy" id="390989"/>
    <lineage>
        <taxon>Bacteria</taxon>
        <taxon>Bacillati</taxon>
        <taxon>Actinomycetota</taxon>
        <taxon>Actinomycetes</taxon>
        <taxon>Micromonosporales</taxon>
        <taxon>Micromonosporaceae</taxon>
        <taxon>Actinocatenispora</taxon>
    </lineage>
</organism>
<name>A0A810L7U0_9ACTN</name>
<dbReference type="GO" id="GO:0010181">
    <property type="term" value="F:FMN binding"/>
    <property type="evidence" value="ECO:0007669"/>
    <property type="project" value="TreeGrafter"/>
</dbReference>
<dbReference type="AlphaFoldDB" id="A0A810L7U0"/>
<feature type="region of interest" description="Disordered" evidence="1">
    <location>
        <begin position="1"/>
        <end position="73"/>
    </location>
</feature>